<evidence type="ECO:0000313" key="1">
    <source>
        <dbReference type="EMBL" id="KAI9916117.1"/>
    </source>
</evidence>
<evidence type="ECO:0000313" key="2">
    <source>
        <dbReference type="Proteomes" id="UP001163321"/>
    </source>
</evidence>
<accession>A0ACC0WBJ9</accession>
<gene>
    <name evidence="1" type="ORF">PsorP6_018210</name>
</gene>
<reference evidence="1 2" key="1">
    <citation type="journal article" date="2022" name="bioRxiv">
        <title>The genome of the oomycete Peronosclerospora sorghi, a cosmopolitan pathogen of maize and sorghum, is inflated with dispersed pseudogenes.</title>
        <authorList>
            <person name="Fletcher K."/>
            <person name="Martin F."/>
            <person name="Isakeit T."/>
            <person name="Cavanaugh K."/>
            <person name="Magill C."/>
            <person name="Michelmore R."/>
        </authorList>
    </citation>
    <scope>NUCLEOTIDE SEQUENCE [LARGE SCALE GENOMIC DNA]</scope>
    <source>
        <strain evidence="1">P6</strain>
    </source>
</reference>
<dbReference type="EMBL" id="CM047581">
    <property type="protein sequence ID" value="KAI9916117.1"/>
    <property type="molecule type" value="Genomic_DNA"/>
</dbReference>
<comment type="caution">
    <text evidence="1">The sequence shown here is derived from an EMBL/GenBank/DDBJ whole genome shotgun (WGS) entry which is preliminary data.</text>
</comment>
<proteinExistence type="predicted"/>
<organism evidence="1 2">
    <name type="scientific">Peronosclerospora sorghi</name>
    <dbReference type="NCBI Taxonomy" id="230839"/>
    <lineage>
        <taxon>Eukaryota</taxon>
        <taxon>Sar</taxon>
        <taxon>Stramenopiles</taxon>
        <taxon>Oomycota</taxon>
        <taxon>Peronosporomycetes</taxon>
        <taxon>Peronosporales</taxon>
        <taxon>Peronosporaceae</taxon>
        <taxon>Peronosclerospora</taxon>
    </lineage>
</organism>
<name>A0ACC0WBJ9_9STRA</name>
<dbReference type="Proteomes" id="UP001163321">
    <property type="component" value="Chromosome 2"/>
</dbReference>
<sequence length="512" mass="57340">MHHPPSLSARQLRPLTLVSLLSCAKSSTPVHKLQPRRFRLLSRQTRWTASCRGYEAFGSFHTPPTASLFAQKETESDPPMVFISDLASQCMQLETYSVPSASNRSFFALDLQTWTYLNHGAFGAPTKVAIEAATYWRAQADAQPLQFHDRDLFPLIVRAIKSLARFLGVSKPETVVLLPNATAGLHSVLSSVLSGSSPKTVVLFSTRYGAVHTMLQAMTQEANAFVTLHEEVLSLTESLDDETILEKLKRALDTVQASGRHVSLVIVDHITSNTAMMMPVKAIVQHCHTREDYVPVLVDGAHGLLNVSLNLDEIGADYYIGNCHKWFCSPRGVAFLHVGKIDGPRIKPRIISHGFFDNMQSAFLWTGLQDYSAWLALPQCLAFWQRQNVEQTRVYMKTLVQQGAELLYSEWNMADHLSRERAYPVHKRHAMRLVQLPTLRTLCGGIKVDETNPNSTSLDAKRVQDTLHSTHQIEVPVKCIDGRLYVRLSAHVYNCLEDFHKLALAVCTVDTI</sequence>
<keyword evidence="2" id="KW-1185">Reference proteome</keyword>
<protein>
    <submittedName>
        <fullName evidence="1">Uncharacterized protein</fullName>
    </submittedName>
</protein>